<proteinExistence type="inferred from homology"/>
<dbReference type="GO" id="GO:0005737">
    <property type="term" value="C:cytoplasm"/>
    <property type="evidence" value="ECO:0007669"/>
    <property type="project" value="TreeGrafter"/>
</dbReference>
<comment type="similarity">
    <text evidence="3">Belongs to the SHOC2 family.</text>
</comment>
<evidence type="ECO:0000256" key="4">
    <source>
        <dbReference type="ARBA" id="ARBA00037519"/>
    </source>
</evidence>
<name>A0A1S2YZA9_CICAR</name>
<organism evidence="6 7">
    <name type="scientific">Cicer arietinum</name>
    <name type="common">Chickpea</name>
    <name type="synonym">Garbanzo</name>
    <dbReference type="NCBI Taxonomy" id="3827"/>
    <lineage>
        <taxon>Eukaryota</taxon>
        <taxon>Viridiplantae</taxon>
        <taxon>Streptophyta</taxon>
        <taxon>Embryophyta</taxon>
        <taxon>Tracheophyta</taxon>
        <taxon>Spermatophyta</taxon>
        <taxon>Magnoliopsida</taxon>
        <taxon>eudicotyledons</taxon>
        <taxon>Gunneridae</taxon>
        <taxon>Pentapetalae</taxon>
        <taxon>rosids</taxon>
        <taxon>fabids</taxon>
        <taxon>Fabales</taxon>
        <taxon>Fabaceae</taxon>
        <taxon>Papilionoideae</taxon>
        <taxon>50 kb inversion clade</taxon>
        <taxon>NPAAA clade</taxon>
        <taxon>Hologalegina</taxon>
        <taxon>IRL clade</taxon>
        <taxon>Cicereae</taxon>
        <taxon>Cicer</taxon>
    </lineage>
</organism>
<dbReference type="STRING" id="3827.A0A1S2YZA9"/>
<evidence type="ECO:0000256" key="2">
    <source>
        <dbReference type="ARBA" id="ARBA00022737"/>
    </source>
</evidence>
<dbReference type="OrthoDB" id="1668230at2759"/>
<dbReference type="AlphaFoldDB" id="A0A1S2YZA9"/>
<protein>
    <submittedName>
        <fullName evidence="7">Plant intracellular Ras-group-related LRR protein 4</fullName>
    </submittedName>
</protein>
<dbReference type="SUPFAM" id="SSF52058">
    <property type="entry name" value="L domain-like"/>
    <property type="match status" value="1"/>
</dbReference>
<dbReference type="PANTHER" id="PTHR48051:SF54">
    <property type="entry name" value="LEUCINE-RICH REPEAT-CONTAINING PROTEIN"/>
    <property type="match status" value="1"/>
</dbReference>
<keyword evidence="1" id="KW-0433">Leucine-rich repeat</keyword>
<dbReference type="Pfam" id="PF00560">
    <property type="entry name" value="LRR_1"/>
    <property type="match status" value="2"/>
</dbReference>
<dbReference type="InterPro" id="IPR055414">
    <property type="entry name" value="LRR_R13L4/SHOC2-like"/>
</dbReference>
<accession>A0A1S2YZA9</accession>
<dbReference type="InterPro" id="IPR032675">
    <property type="entry name" value="LRR_dom_sf"/>
</dbReference>
<dbReference type="PaxDb" id="3827-XP_004512289.1"/>
<reference evidence="7" key="2">
    <citation type="submission" date="2025-08" db="UniProtKB">
        <authorList>
            <consortium name="RefSeq"/>
        </authorList>
    </citation>
    <scope>IDENTIFICATION</scope>
    <source>
        <tissue evidence="7">Etiolated seedlings</tissue>
    </source>
</reference>
<dbReference type="PRINTS" id="PR00019">
    <property type="entry name" value="LEURICHRPT"/>
</dbReference>
<dbReference type="PANTHER" id="PTHR48051">
    <property type="match status" value="1"/>
</dbReference>
<comment type="function">
    <text evidence="4">Leucine-rich repeat protein that likely mediates protein interactions, possibly in the context of signal transduction.</text>
</comment>
<dbReference type="SMART" id="SM00364">
    <property type="entry name" value="LRR_BAC"/>
    <property type="match status" value="9"/>
</dbReference>
<evidence type="ECO:0000256" key="1">
    <source>
        <dbReference type="ARBA" id="ARBA00022614"/>
    </source>
</evidence>
<evidence type="ECO:0000313" key="7">
    <source>
        <dbReference type="RefSeq" id="XP_004512290.1"/>
    </source>
</evidence>
<dbReference type="Gene3D" id="3.80.10.10">
    <property type="entry name" value="Ribonuclease Inhibitor"/>
    <property type="match status" value="1"/>
</dbReference>
<dbReference type="InterPro" id="IPR003591">
    <property type="entry name" value="Leu-rich_rpt_typical-subtyp"/>
</dbReference>
<dbReference type="FunFam" id="3.80.10.10:FF:000405">
    <property type="entry name" value="Plant intracellular Ras-group-related LRR protein 4"/>
    <property type="match status" value="1"/>
</dbReference>
<dbReference type="Pfam" id="PF23598">
    <property type="entry name" value="LRR_14"/>
    <property type="match status" value="1"/>
</dbReference>
<dbReference type="Proteomes" id="UP000087171">
    <property type="component" value="Chromosome Ca8"/>
</dbReference>
<dbReference type="PROSITE" id="PS51450">
    <property type="entry name" value="LRR"/>
    <property type="match status" value="5"/>
</dbReference>
<dbReference type="KEGG" id="cam:101504445"/>
<keyword evidence="6" id="KW-1185">Reference proteome</keyword>
<dbReference type="InterPro" id="IPR001611">
    <property type="entry name" value="Leu-rich_rpt"/>
</dbReference>
<dbReference type="GeneID" id="101504445"/>
<reference evidence="6" key="1">
    <citation type="journal article" date="2013" name="Nat. Biotechnol.">
        <title>Draft genome sequence of chickpea (Cicer arietinum) provides a resource for trait improvement.</title>
        <authorList>
            <person name="Varshney R.K."/>
            <person name="Song C."/>
            <person name="Saxena R.K."/>
            <person name="Azam S."/>
            <person name="Yu S."/>
            <person name="Sharpe A.G."/>
            <person name="Cannon S."/>
            <person name="Baek J."/>
            <person name="Rosen B.D."/>
            <person name="Tar'an B."/>
            <person name="Millan T."/>
            <person name="Zhang X."/>
            <person name="Ramsay L.D."/>
            <person name="Iwata A."/>
            <person name="Wang Y."/>
            <person name="Nelson W."/>
            <person name="Farmer A.D."/>
            <person name="Gaur P.M."/>
            <person name="Soderlund C."/>
            <person name="Penmetsa R.V."/>
            <person name="Xu C."/>
            <person name="Bharti A.K."/>
            <person name="He W."/>
            <person name="Winter P."/>
            <person name="Zhao S."/>
            <person name="Hane J.K."/>
            <person name="Carrasquilla-Garcia N."/>
            <person name="Condie J.A."/>
            <person name="Upadhyaya H.D."/>
            <person name="Luo M.C."/>
            <person name="Thudi M."/>
            <person name="Gowda C.L."/>
            <person name="Singh N.P."/>
            <person name="Lichtenzveig J."/>
            <person name="Gali K.K."/>
            <person name="Rubio J."/>
            <person name="Nadarajan N."/>
            <person name="Dolezel J."/>
            <person name="Bansal K.C."/>
            <person name="Xu X."/>
            <person name="Edwards D."/>
            <person name="Zhang G."/>
            <person name="Kahl G."/>
            <person name="Gil J."/>
            <person name="Singh K.B."/>
            <person name="Datta S.K."/>
            <person name="Jackson S.A."/>
            <person name="Wang J."/>
            <person name="Cook D.R."/>
        </authorList>
    </citation>
    <scope>NUCLEOTIDE SEQUENCE [LARGE SCALE GENOMIC DNA]</scope>
    <source>
        <strain evidence="6">cv. CDC Frontier</strain>
    </source>
</reference>
<evidence type="ECO:0000259" key="5">
    <source>
        <dbReference type="Pfam" id="PF23598"/>
    </source>
</evidence>
<evidence type="ECO:0000313" key="6">
    <source>
        <dbReference type="Proteomes" id="UP000087171"/>
    </source>
</evidence>
<evidence type="ECO:0000256" key="3">
    <source>
        <dbReference type="ARBA" id="ARBA00023786"/>
    </source>
</evidence>
<dbReference type="eggNOG" id="KOG0619">
    <property type="taxonomic scope" value="Eukaryota"/>
</dbReference>
<sequence length="580" mass="64243">MECWSTVDGVVGEIMRIHRSLPVRPGIDEVEAAKSLIVNVEKDDEAKLESIAKQSKGKDVPDELFMILQEMQKNLVYFRSMEQKREALKLVDLENVHSLFDELIQRASDCVSNPNGATTTSGFRQITYSNGSASTVSTSLSKNLGSGSGSMGGFDKQVPSATVSSTLLHVDKEPSAKGSELFTRDDSYVSKTKATFYPNGYSIEANITSKPQILDSSLKSTTTAGQDGDKLSLIKLASIIEVSAKKGTRDLKLQNKLMDRVDWLPDSIGKLSSLVTLDLSENRIVALPSTIGGLSSLTKLDLHSNRITEIPDSVGNLLSLVYLNLRGNHLTTLPASLSRLLRLEELDLSSNQISVLPDSIGSLVNLKVLNVETNDVEEIPHSIGNCSSLRELHADYNRLKALPEAVGKIESLEILSVRYNNVKQLPTTMSSMINLKELDVSFNELESVPESLCFATSLVKMNIGNNFADMRYLPRSIGNLEMLEELDISNNQIRVLPDSFRMLTRLRVLRVEENPLEVPPREIAEKGAQAVVQYMADLVEKREKKEAKPQPPKQKKSWAQICFFSRSNKRKRDGVDYVKA</sequence>
<dbReference type="RefSeq" id="XP_004512290.1">
    <property type="nucleotide sequence ID" value="XM_004512233.3"/>
</dbReference>
<keyword evidence="2" id="KW-0677">Repeat</keyword>
<dbReference type="Pfam" id="PF13855">
    <property type="entry name" value="LRR_8"/>
    <property type="match status" value="1"/>
</dbReference>
<feature type="domain" description="Disease resistance R13L4/SHOC-2-like LRR" evidence="5">
    <location>
        <begin position="313"/>
        <end position="394"/>
    </location>
</feature>
<dbReference type="SMART" id="SM00369">
    <property type="entry name" value="LRR_TYP"/>
    <property type="match status" value="9"/>
</dbReference>
<dbReference type="InterPro" id="IPR050216">
    <property type="entry name" value="LRR_domain-containing"/>
</dbReference>
<gene>
    <name evidence="7" type="primary">LOC101504445</name>
</gene>